<evidence type="ECO:0000256" key="4">
    <source>
        <dbReference type="ARBA" id="ARBA00022729"/>
    </source>
</evidence>
<organism evidence="8">
    <name type="scientific">Bellilinea caldifistulae</name>
    <dbReference type="NCBI Taxonomy" id="360411"/>
    <lineage>
        <taxon>Bacteria</taxon>
        <taxon>Bacillati</taxon>
        <taxon>Chloroflexota</taxon>
        <taxon>Anaerolineae</taxon>
        <taxon>Anaerolineales</taxon>
        <taxon>Anaerolineaceae</taxon>
        <taxon>Bellilinea</taxon>
    </lineage>
</organism>
<dbReference type="AlphaFoldDB" id="A0A7C4KYC1"/>
<feature type="signal peptide" evidence="7">
    <location>
        <begin position="1"/>
        <end position="23"/>
    </location>
</feature>
<evidence type="ECO:0000313" key="8">
    <source>
        <dbReference type="EMBL" id="HGS86536.1"/>
    </source>
</evidence>
<dbReference type="PANTHER" id="PTHR42953:SF1">
    <property type="entry name" value="METAL-BINDING PROTEIN HI_0362-RELATED"/>
    <property type="match status" value="1"/>
</dbReference>
<sequence>MKPTLLSLLSVLWLALSACTPSAAPTAEAVESSSPLNVVVTTSIVADVVKNIGGERVTVTTLLPIGADVHNYEPAPQDVARVADADLVFVNGAGLEEFLRVLIENAGAANRLIEVSAGIELRDFGTHTEEEGENHDEAGEEHTDGDPHTWTDPNNVKIWAENIRAALTAGPSTAPVAASIPEGTSTASTGAPPSFIATIARE</sequence>
<dbReference type="InterPro" id="IPR006127">
    <property type="entry name" value="ZnuA-like"/>
</dbReference>
<keyword evidence="3" id="KW-0479">Metal-binding</keyword>
<reference evidence="8" key="1">
    <citation type="journal article" date="2020" name="mSystems">
        <title>Genome- and Community-Level Interaction Insights into Carbon Utilization and Element Cycling Functions of Hydrothermarchaeota in Hydrothermal Sediment.</title>
        <authorList>
            <person name="Zhou Z."/>
            <person name="Liu Y."/>
            <person name="Xu W."/>
            <person name="Pan J."/>
            <person name="Luo Z.H."/>
            <person name="Li M."/>
        </authorList>
    </citation>
    <scope>NUCLEOTIDE SEQUENCE [LARGE SCALE GENOMIC DNA]</scope>
    <source>
        <strain evidence="8">SpSt-556</strain>
    </source>
</reference>
<dbReference type="GO" id="GO:0007155">
    <property type="term" value="P:cell adhesion"/>
    <property type="evidence" value="ECO:0007669"/>
    <property type="project" value="InterPro"/>
</dbReference>
<gene>
    <name evidence="8" type="ORF">ENT17_02850</name>
</gene>
<evidence type="ECO:0000256" key="2">
    <source>
        <dbReference type="ARBA" id="ARBA00022448"/>
    </source>
</evidence>
<comment type="caution">
    <text evidence="8">The sequence shown here is derived from an EMBL/GenBank/DDBJ whole genome shotgun (WGS) entry which is preliminary data.</text>
</comment>
<keyword evidence="4 7" id="KW-0732">Signal</keyword>
<feature type="region of interest" description="Disordered" evidence="6">
    <location>
        <begin position="181"/>
        <end position="202"/>
    </location>
</feature>
<keyword evidence="2 5" id="KW-0813">Transport</keyword>
<dbReference type="PANTHER" id="PTHR42953">
    <property type="entry name" value="HIGH-AFFINITY ZINC UPTAKE SYSTEM PROTEIN ZNUA-RELATED"/>
    <property type="match status" value="1"/>
</dbReference>
<dbReference type="GO" id="GO:0030001">
    <property type="term" value="P:metal ion transport"/>
    <property type="evidence" value="ECO:0007669"/>
    <property type="project" value="InterPro"/>
</dbReference>
<feature type="region of interest" description="Disordered" evidence="6">
    <location>
        <begin position="127"/>
        <end position="152"/>
    </location>
</feature>
<dbReference type="GO" id="GO:0030313">
    <property type="term" value="C:cell envelope"/>
    <property type="evidence" value="ECO:0007669"/>
    <property type="project" value="UniProtKB-SubCell"/>
</dbReference>
<feature type="compositionally biased region" description="Polar residues" evidence="6">
    <location>
        <begin position="182"/>
        <end position="191"/>
    </location>
</feature>
<name>A0A7C4KYC1_9CHLR</name>
<protein>
    <submittedName>
        <fullName evidence="8">Zinc ABC transporter substrate-binding protein</fullName>
    </submittedName>
</protein>
<evidence type="ECO:0000256" key="1">
    <source>
        <dbReference type="ARBA" id="ARBA00004196"/>
    </source>
</evidence>
<dbReference type="PROSITE" id="PS51257">
    <property type="entry name" value="PROKAR_LIPOPROTEIN"/>
    <property type="match status" value="1"/>
</dbReference>
<accession>A0A7C4KYC1</accession>
<comment type="similarity">
    <text evidence="5">Belongs to the bacterial solute-binding protein 9 family.</text>
</comment>
<evidence type="ECO:0000256" key="6">
    <source>
        <dbReference type="SAM" id="MobiDB-lite"/>
    </source>
</evidence>
<evidence type="ECO:0000256" key="3">
    <source>
        <dbReference type="ARBA" id="ARBA00022723"/>
    </source>
</evidence>
<feature type="chain" id="PRO_5028092960" evidence="7">
    <location>
        <begin position="24"/>
        <end position="202"/>
    </location>
</feature>
<dbReference type="GO" id="GO:0046872">
    <property type="term" value="F:metal ion binding"/>
    <property type="evidence" value="ECO:0007669"/>
    <property type="project" value="UniProtKB-KW"/>
</dbReference>
<dbReference type="InterPro" id="IPR006129">
    <property type="entry name" value="AdhesinB"/>
</dbReference>
<proteinExistence type="inferred from homology"/>
<evidence type="ECO:0000256" key="7">
    <source>
        <dbReference type="SAM" id="SignalP"/>
    </source>
</evidence>
<dbReference type="EMBL" id="DSXR01000039">
    <property type="protein sequence ID" value="HGS86536.1"/>
    <property type="molecule type" value="Genomic_DNA"/>
</dbReference>
<feature type="compositionally biased region" description="Basic and acidic residues" evidence="6">
    <location>
        <begin position="127"/>
        <end position="149"/>
    </location>
</feature>
<dbReference type="PRINTS" id="PR00690">
    <property type="entry name" value="ADHESNFAMILY"/>
</dbReference>
<dbReference type="Gene3D" id="3.40.50.1980">
    <property type="entry name" value="Nitrogenase molybdenum iron protein domain"/>
    <property type="match status" value="1"/>
</dbReference>
<dbReference type="InterPro" id="IPR006128">
    <property type="entry name" value="Lipoprotein_PsaA-like"/>
</dbReference>
<dbReference type="Pfam" id="PF01297">
    <property type="entry name" value="ZnuA"/>
    <property type="match status" value="1"/>
</dbReference>
<dbReference type="PRINTS" id="PR00691">
    <property type="entry name" value="ADHESINB"/>
</dbReference>
<dbReference type="SUPFAM" id="SSF53807">
    <property type="entry name" value="Helical backbone' metal receptor"/>
    <property type="match status" value="1"/>
</dbReference>
<evidence type="ECO:0000256" key="5">
    <source>
        <dbReference type="RuleBase" id="RU003512"/>
    </source>
</evidence>
<comment type="subcellular location">
    <subcellularLocation>
        <location evidence="1">Cell envelope</location>
    </subcellularLocation>
</comment>
<dbReference type="InterPro" id="IPR050492">
    <property type="entry name" value="Bact_metal-bind_prot9"/>
</dbReference>